<dbReference type="OrthoDB" id="205166at2759"/>
<evidence type="ECO:0000256" key="2">
    <source>
        <dbReference type="ARBA" id="ARBA00006482"/>
    </source>
</evidence>
<evidence type="ECO:0000256" key="5">
    <source>
        <dbReference type="SAM" id="Coils"/>
    </source>
</evidence>
<dbReference type="EnsemblMetazoa" id="CapteT6671">
    <property type="protein sequence ID" value="CapteP6671"/>
    <property type="gene ID" value="CapteG6671"/>
</dbReference>
<dbReference type="PANTHER" id="PTHR23405">
    <property type="entry name" value="MAINTENANCE OF KILLER 16 MAK16 PROTEIN-RELATED"/>
    <property type="match status" value="1"/>
</dbReference>
<accession>R7TR52</accession>
<dbReference type="FunCoup" id="R7TR52">
    <property type="interactions" value="1193"/>
</dbReference>
<organism evidence="6">
    <name type="scientific">Capitella teleta</name>
    <name type="common">Polychaete worm</name>
    <dbReference type="NCBI Taxonomy" id="283909"/>
    <lineage>
        <taxon>Eukaryota</taxon>
        <taxon>Metazoa</taxon>
        <taxon>Spiralia</taxon>
        <taxon>Lophotrochozoa</taxon>
        <taxon>Annelida</taxon>
        <taxon>Polychaeta</taxon>
        <taxon>Sedentaria</taxon>
        <taxon>Scolecida</taxon>
        <taxon>Capitellidae</taxon>
        <taxon>Capitella</taxon>
    </lineage>
</organism>
<dbReference type="GO" id="GO:0000445">
    <property type="term" value="C:THO complex part of transcription export complex"/>
    <property type="evidence" value="ECO:0007669"/>
    <property type="project" value="InterPro"/>
</dbReference>
<sequence length="200" mass="23450">MASVSDDEIIKRKLLIEGDGGNDDRRLTSLLKMFVKWSQSPSEDEISNNAAYQRLISSLATCELSMEKSHQVFLMNLLEQKNYEALSQQIETQVTEAFTKIEELKEELSRAKRIRRNRQEYDALAKVIQNYPDREDMTKKLKDLDEELANMKETEQSLQRKLELRRKQFHVLISSLHELERILADDDEKEEEEGEAFDHS</sequence>
<dbReference type="EMBL" id="KB308842">
    <property type="protein sequence ID" value="ELT96373.1"/>
    <property type="molecule type" value="Genomic_DNA"/>
</dbReference>
<evidence type="ECO:0000313" key="6">
    <source>
        <dbReference type="EMBL" id="ELT96373.1"/>
    </source>
</evidence>
<reference evidence="7" key="3">
    <citation type="submission" date="2015-06" db="UniProtKB">
        <authorList>
            <consortium name="EnsemblMetazoa"/>
        </authorList>
    </citation>
    <scope>IDENTIFICATION</scope>
</reference>
<keyword evidence="8" id="KW-1185">Reference proteome</keyword>
<dbReference type="PANTHER" id="PTHR23405:SF5">
    <property type="entry name" value="THO COMPLEX SUBUNIT 7 HOMOLOG"/>
    <property type="match status" value="1"/>
</dbReference>
<keyword evidence="3 5" id="KW-0175">Coiled coil</keyword>
<reference evidence="6 8" key="2">
    <citation type="journal article" date="2013" name="Nature">
        <title>Insights into bilaterian evolution from three spiralian genomes.</title>
        <authorList>
            <person name="Simakov O."/>
            <person name="Marletaz F."/>
            <person name="Cho S.J."/>
            <person name="Edsinger-Gonzales E."/>
            <person name="Havlak P."/>
            <person name="Hellsten U."/>
            <person name="Kuo D.H."/>
            <person name="Larsson T."/>
            <person name="Lv J."/>
            <person name="Arendt D."/>
            <person name="Savage R."/>
            <person name="Osoegawa K."/>
            <person name="de Jong P."/>
            <person name="Grimwood J."/>
            <person name="Chapman J.A."/>
            <person name="Shapiro H."/>
            <person name="Aerts A."/>
            <person name="Otillar R.P."/>
            <person name="Terry A.Y."/>
            <person name="Boore J.L."/>
            <person name="Grigoriev I.V."/>
            <person name="Lindberg D.R."/>
            <person name="Seaver E.C."/>
            <person name="Weisblat D.A."/>
            <person name="Putnam N.H."/>
            <person name="Rokhsar D.S."/>
        </authorList>
    </citation>
    <scope>NUCLEOTIDE SEQUENCE</scope>
    <source>
        <strain evidence="6 8">I ESC-2004</strain>
    </source>
</reference>
<evidence type="ECO:0000313" key="7">
    <source>
        <dbReference type="EnsemblMetazoa" id="CapteP6671"/>
    </source>
</evidence>
<protein>
    <recommendedName>
        <fullName evidence="9">THO complex subunit 7 homolog</fullName>
    </recommendedName>
</protein>
<dbReference type="Proteomes" id="UP000014760">
    <property type="component" value="Unassembled WGS sequence"/>
</dbReference>
<proteinExistence type="inferred from homology"/>
<dbReference type="EMBL" id="AMQN01011347">
    <property type="status" value="NOT_ANNOTATED_CDS"/>
    <property type="molecule type" value="Genomic_DNA"/>
</dbReference>
<dbReference type="AlphaFoldDB" id="R7TR52"/>
<dbReference type="GO" id="GO:0006397">
    <property type="term" value="P:mRNA processing"/>
    <property type="evidence" value="ECO:0007669"/>
    <property type="project" value="InterPro"/>
</dbReference>
<dbReference type="Pfam" id="PF05615">
    <property type="entry name" value="THOC7"/>
    <property type="match status" value="1"/>
</dbReference>
<gene>
    <name evidence="6" type="ORF">CAPTEDRAFT_6671</name>
</gene>
<dbReference type="GO" id="GO:0006406">
    <property type="term" value="P:mRNA export from nucleus"/>
    <property type="evidence" value="ECO:0007669"/>
    <property type="project" value="TreeGrafter"/>
</dbReference>
<dbReference type="STRING" id="283909.R7TR52"/>
<dbReference type="HOGENOM" id="CLU_087727_0_0_1"/>
<evidence type="ECO:0000256" key="3">
    <source>
        <dbReference type="ARBA" id="ARBA00023054"/>
    </source>
</evidence>
<evidence type="ECO:0000256" key="4">
    <source>
        <dbReference type="ARBA" id="ARBA00023242"/>
    </source>
</evidence>
<evidence type="ECO:0008006" key="9">
    <source>
        <dbReference type="Google" id="ProtNLM"/>
    </source>
</evidence>
<evidence type="ECO:0000313" key="8">
    <source>
        <dbReference type="Proteomes" id="UP000014760"/>
    </source>
</evidence>
<dbReference type="InterPro" id="IPR008501">
    <property type="entry name" value="THOC7/Mft1"/>
</dbReference>
<comment type="subcellular location">
    <subcellularLocation>
        <location evidence="1">Nucleus</location>
    </subcellularLocation>
</comment>
<name>R7TR52_CAPTE</name>
<feature type="coiled-coil region" evidence="5">
    <location>
        <begin position="87"/>
        <end position="168"/>
    </location>
</feature>
<comment type="similarity">
    <text evidence="2">Belongs to the THOC7 family.</text>
</comment>
<keyword evidence="4" id="KW-0539">Nucleus</keyword>
<dbReference type="OMA" id="WANSKND"/>
<evidence type="ECO:0000256" key="1">
    <source>
        <dbReference type="ARBA" id="ARBA00004123"/>
    </source>
</evidence>
<reference evidence="8" key="1">
    <citation type="submission" date="2012-12" db="EMBL/GenBank/DDBJ databases">
        <authorList>
            <person name="Hellsten U."/>
            <person name="Grimwood J."/>
            <person name="Chapman J.A."/>
            <person name="Shapiro H."/>
            <person name="Aerts A."/>
            <person name="Otillar R.P."/>
            <person name="Terry A.Y."/>
            <person name="Boore J.L."/>
            <person name="Simakov O."/>
            <person name="Marletaz F."/>
            <person name="Cho S.-J."/>
            <person name="Edsinger-Gonzales E."/>
            <person name="Havlak P."/>
            <person name="Kuo D.-H."/>
            <person name="Larsson T."/>
            <person name="Lv J."/>
            <person name="Arendt D."/>
            <person name="Savage R."/>
            <person name="Osoegawa K."/>
            <person name="de Jong P."/>
            <person name="Lindberg D.R."/>
            <person name="Seaver E.C."/>
            <person name="Weisblat D.A."/>
            <person name="Putnam N.H."/>
            <person name="Grigoriev I.V."/>
            <person name="Rokhsar D.S."/>
        </authorList>
    </citation>
    <scope>NUCLEOTIDE SEQUENCE</scope>
    <source>
        <strain evidence="8">I ESC-2004</strain>
    </source>
</reference>